<gene>
    <name evidence="4" type="ORF">PJIAN_3463</name>
</gene>
<evidence type="ECO:0000256" key="3">
    <source>
        <dbReference type="SAM" id="SignalP"/>
    </source>
</evidence>
<evidence type="ECO:0000313" key="4">
    <source>
        <dbReference type="EMBL" id="GAT63149.1"/>
    </source>
</evidence>
<feature type="chain" id="PRO_5007824066" evidence="3">
    <location>
        <begin position="27"/>
        <end position="256"/>
    </location>
</feature>
<keyword evidence="2" id="KW-0812">Transmembrane</keyword>
<reference evidence="5" key="1">
    <citation type="submission" date="2016-04" db="EMBL/GenBank/DDBJ databases">
        <title>Draft genome sequence of Paludibacter jiangxiensis strain NM7.</title>
        <authorList>
            <person name="Qiu Y."/>
            <person name="Matsuura N."/>
            <person name="Ohashi A."/>
            <person name="Tourlousse M.D."/>
            <person name="Sekiguchi Y."/>
        </authorList>
    </citation>
    <scope>NUCLEOTIDE SEQUENCE [LARGE SCALE GENOMIC DNA]</scope>
    <source>
        <strain evidence="5">NM7</strain>
    </source>
</reference>
<keyword evidence="2" id="KW-0472">Membrane</keyword>
<evidence type="ECO:0000256" key="2">
    <source>
        <dbReference type="SAM" id="Phobius"/>
    </source>
</evidence>
<keyword evidence="2" id="KW-1133">Transmembrane helix</keyword>
<feature type="transmembrane region" description="Helical" evidence="2">
    <location>
        <begin position="136"/>
        <end position="155"/>
    </location>
</feature>
<dbReference type="Gene3D" id="2.30.30.40">
    <property type="entry name" value="SH3 Domains"/>
    <property type="match status" value="1"/>
</dbReference>
<proteinExistence type="predicted"/>
<evidence type="ECO:0000313" key="5">
    <source>
        <dbReference type="Proteomes" id="UP000076586"/>
    </source>
</evidence>
<sequence>MLRYKTGMKRPFVICIFALMTLVVFAQQASVKEANVLYAQKNYTAAVQQYEMVLQSQGSSAELYYNLGNAYYRSGDIAKAILNYNRALLLKPNYDDAEFNLEIAQKKVVDNVDVTSVFFLKQWVNNLGDIMSSNGWAVFSVILFMLALTAFLVFIFGRYRSLRKTTFNVAIASFVIALISVGYAVKQSNKVVNSTDGIIMVGSVTAKDSPALNGKDMFVMHAGTKVTIKNSVSGWTEVELPDGNAGFIPATSIEKI</sequence>
<dbReference type="SMART" id="SM00028">
    <property type="entry name" value="TPR"/>
    <property type="match status" value="2"/>
</dbReference>
<dbReference type="Pfam" id="PF13414">
    <property type="entry name" value="TPR_11"/>
    <property type="match status" value="1"/>
</dbReference>
<dbReference type="STRING" id="681398.PJIAN_3463"/>
<dbReference type="Proteomes" id="UP000076586">
    <property type="component" value="Unassembled WGS sequence"/>
</dbReference>
<comment type="caution">
    <text evidence="4">The sequence shown here is derived from an EMBL/GenBank/DDBJ whole genome shotgun (WGS) entry which is preliminary data.</text>
</comment>
<dbReference type="SUPFAM" id="SSF48452">
    <property type="entry name" value="TPR-like"/>
    <property type="match status" value="1"/>
</dbReference>
<dbReference type="PROSITE" id="PS50005">
    <property type="entry name" value="TPR"/>
    <property type="match status" value="1"/>
</dbReference>
<name>A0A161LVA8_9BACT</name>
<feature type="transmembrane region" description="Helical" evidence="2">
    <location>
        <begin position="167"/>
        <end position="185"/>
    </location>
</feature>
<reference evidence="5" key="2">
    <citation type="journal article" date="2017" name="Genome Announc.">
        <title>Draft genome sequence of Paludibacter jiangxiensis NM7(T), a propionate-producing fermentative bacterium.</title>
        <authorList>
            <person name="Qiu Y.-L."/>
            <person name="Tourlousse D.M."/>
            <person name="Matsuura N."/>
            <person name="Ohashi A."/>
            <person name="Sekiguchi Y."/>
        </authorList>
    </citation>
    <scope>NUCLEOTIDE SEQUENCE [LARGE SCALE GENOMIC DNA]</scope>
    <source>
        <strain evidence="5">NM7</strain>
    </source>
</reference>
<keyword evidence="3" id="KW-0732">Signal</keyword>
<dbReference type="Gene3D" id="1.25.40.10">
    <property type="entry name" value="Tetratricopeptide repeat domain"/>
    <property type="match status" value="1"/>
</dbReference>
<dbReference type="InterPro" id="IPR011990">
    <property type="entry name" value="TPR-like_helical_dom_sf"/>
</dbReference>
<keyword evidence="1" id="KW-0802">TPR repeat</keyword>
<accession>A0A161LVA8</accession>
<evidence type="ECO:0000256" key="1">
    <source>
        <dbReference type="PROSITE-ProRule" id="PRU00339"/>
    </source>
</evidence>
<feature type="signal peptide" evidence="3">
    <location>
        <begin position="1"/>
        <end position="26"/>
    </location>
</feature>
<dbReference type="PROSITE" id="PS50293">
    <property type="entry name" value="TPR_REGION"/>
    <property type="match status" value="1"/>
</dbReference>
<dbReference type="EMBL" id="BDCR01000003">
    <property type="protein sequence ID" value="GAT63149.1"/>
    <property type="molecule type" value="Genomic_DNA"/>
</dbReference>
<dbReference type="InterPro" id="IPR019734">
    <property type="entry name" value="TPR_rpt"/>
</dbReference>
<protein>
    <submittedName>
        <fullName evidence="4">Tetratricopeptide repeat-containing protein</fullName>
    </submittedName>
</protein>
<organism evidence="4 5">
    <name type="scientific">Paludibacter jiangxiensis</name>
    <dbReference type="NCBI Taxonomy" id="681398"/>
    <lineage>
        <taxon>Bacteria</taxon>
        <taxon>Pseudomonadati</taxon>
        <taxon>Bacteroidota</taxon>
        <taxon>Bacteroidia</taxon>
        <taxon>Bacteroidales</taxon>
        <taxon>Paludibacteraceae</taxon>
        <taxon>Paludibacter</taxon>
    </lineage>
</organism>
<keyword evidence="5" id="KW-1185">Reference proteome</keyword>
<dbReference type="AlphaFoldDB" id="A0A161LVA8"/>
<feature type="repeat" description="TPR" evidence="1">
    <location>
        <begin position="61"/>
        <end position="94"/>
    </location>
</feature>